<evidence type="ECO:0000256" key="5">
    <source>
        <dbReference type="ARBA" id="ARBA00022989"/>
    </source>
</evidence>
<evidence type="ECO:0000256" key="8">
    <source>
        <dbReference type="SAM" id="Phobius"/>
    </source>
</evidence>
<reference evidence="10 11" key="1">
    <citation type="submission" date="2020-08" db="EMBL/GenBank/DDBJ databases">
        <title>Genome public.</title>
        <authorList>
            <person name="Liu C."/>
            <person name="Sun Q."/>
        </authorList>
    </citation>
    <scope>NUCLEOTIDE SEQUENCE [LARGE SCALE GENOMIC DNA]</scope>
    <source>
        <strain evidence="10 11">NSJ-36</strain>
    </source>
</reference>
<evidence type="ECO:0000259" key="9">
    <source>
        <dbReference type="Pfam" id="PF12821"/>
    </source>
</evidence>
<feature type="transmembrane region" description="Helical" evidence="8">
    <location>
        <begin position="29"/>
        <end position="47"/>
    </location>
</feature>
<feature type="transmembrane region" description="Helical" evidence="8">
    <location>
        <begin position="81"/>
        <end position="100"/>
    </location>
</feature>
<evidence type="ECO:0000313" key="10">
    <source>
        <dbReference type="EMBL" id="MBC5664634.1"/>
    </source>
</evidence>
<evidence type="ECO:0000256" key="6">
    <source>
        <dbReference type="ARBA" id="ARBA00023136"/>
    </source>
</evidence>
<dbReference type="PANTHER" id="PTHR34390">
    <property type="entry name" value="UPF0442 PROTEIN YJJB-RELATED"/>
    <property type="match status" value="1"/>
</dbReference>
<keyword evidence="11" id="KW-1185">Reference proteome</keyword>
<dbReference type="Pfam" id="PF12821">
    <property type="entry name" value="ThrE_2"/>
    <property type="match status" value="1"/>
</dbReference>
<keyword evidence="5 8" id="KW-1133">Transmembrane helix</keyword>
<dbReference type="Proteomes" id="UP000647235">
    <property type="component" value="Unassembled WGS sequence"/>
</dbReference>
<comment type="caution">
    <text evidence="10">The sequence shown here is derived from an EMBL/GenBank/DDBJ whole genome shotgun (WGS) entry which is preliminary data.</text>
</comment>
<feature type="transmembrane region" description="Helical" evidence="8">
    <location>
        <begin position="53"/>
        <end position="69"/>
    </location>
</feature>
<evidence type="ECO:0000256" key="7">
    <source>
        <dbReference type="ARBA" id="ARBA00034125"/>
    </source>
</evidence>
<name>A0ABR7ETL6_9FIRM</name>
<dbReference type="RefSeq" id="WP_021860707.1">
    <property type="nucleotide sequence ID" value="NZ_JACOOY010000005.1"/>
</dbReference>
<dbReference type="InterPro" id="IPR024528">
    <property type="entry name" value="ThrE_2"/>
</dbReference>
<dbReference type="EMBL" id="JACOOY010000005">
    <property type="protein sequence ID" value="MBC5664634.1"/>
    <property type="molecule type" value="Genomic_DNA"/>
</dbReference>
<organism evidence="10 11">
    <name type="scientific">Dorea hominis</name>
    <dbReference type="NCBI Taxonomy" id="2763040"/>
    <lineage>
        <taxon>Bacteria</taxon>
        <taxon>Bacillati</taxon>
        <taxon>Bacillota</taxon>
        <taxon>Clostridia</taxon>
        <taxon>Lachnospirales</taxon>
        <taxon>Lachnospiraceae</taxon>
        <taxon>Dorea</taxon>
    </lineage>
</organism>
<comment type="subcellular location">
    <subcellularLocation>
        <location evidence="1">Cell membrane</location>
        <topology evidence="1">Multi-pass membrane protein</topology>
    </subcellularLocation>
</comment>
<keyword evidence="6 8" id="KW-0472">Membrane</keyword>
<evidence type="ECO:0000256" key="4">
    <source>
        <dbReference type="ARBA" id="ARBA00022692"/>
    </source>
</evidence>
<keyword evidence="3" id="KW-0997">Cell inner membrane</keyword>
<comment type="similarity">
    <text evidence="7">Belongs to the ThrE exporter (TC 2.A.79) family.</text>
</comment>
<keyword evidence="4 8" id="KW-0812">Transmembrane</keyword>
<dbReference type="PANTHER" id="PTHR34390:SF1">
    <property type="entry name" value="SUCCINATE TRANSPORTER SUBUNIT YJJB-RELATED"/>
    <property type="match status" value="1"/>
</dbReference>
<protein>
    <submittedName>
        <fullName evidence="10">Threonine/serine exporter family protein</fullName>
    </submittedName>
</protein>
<dbReference type="InterPro" id="IPR050539">
    <property type="entry name" value="ThrE_Dicarb/AminoAcid_Exp"/>
</dbReference>
<evidence type="ECO:0000256" key="3">
    <source>
        <dbReference type="ARBA" id="ARBA00022519"/>
    </source>
</evidence>
<sequence length="161" mass="17435">MIVELIANGVCAFAGAVAFAVLFSVPRHFYIGCGITGAAGWCVYLILEEYAGLSAAIASFCGTLVVVLLSRMLTVRMKCPITIFLVSGVIPMVPGAGIYYTTYYLVMNQLGMAASKGLEAVKVSFGIVLGIAIVLSIPRDVFQKGYWKQLKYHRKKKNILN</sequence>
<proteinExistence type="inferred from homology"/>
<evidence type="ECO:0000256" key="1">
    <source>
        <dbReference type="ARBA" id="ARBA00004651"/>
    </source>
</evidence>
<feature type="transmembrane region" description="Helical" evidence="8">
    <location>
        <begin position="6"/>
        <end position="22"/>
    </location>
</feature>
<gene>
    <name evidence="10" type="ORF">H8S07_04985</name>
</gene>
<feature type="transmembrane region" description="Helical" evidence="8">
    <location>
        <begin position="120"/>
        <end position="138"/>
    </location>
</feature>
<accession>A0ABR7ETL6</accession>
<evidence type="ECO:0000313" key="11">
    <source>
        <dbReference type="Proteomes" id="UP000647235"/>
    </source>
</evidence>
<keyword evidence="2" id="KW-1003">Cell membrane</keyword>
<feature type="domain" description="Threonine/Serine exporter ThrE" evidence="9">
    <location>
        <begin position="9"/>
        <end position="136"/>
    </location>
</feature>
<evidence type="ECO:0000256" key="2">
    <source>
        <dbReference type="ARBA" id="ARBA00022475"/>
    </source>
</evidence>